<dbReference type="EMBL" id="UYYB01094528">
    <property type="protein sequence ID" value="VDM74560.1"/>
    <property type="molecule type" value="Genomic_DNA"/>
</dbReference>
<sequence length="76" mass="8365">MCAAQLAPKICMFMCQKPCIQKCVMASPVPREFELMSEPAYPVSPFADEMFTPQTRLGCMPSGCMMDSAVPPMIDP</sequence>
<name>A0A3P7IN83_STRVU</name>
<protein>
    <submittedName>
        <fullName evidence="1">Uncharacterized protein</fullName>
    </submittedName>
</protein>
<dbReference type="AlphaFoldDB" id="A0A3P7IN83"/>
<evidence type="ECO:0000313" key="2">
    <source>
        <dbReference type="Proteomes" id="UP000270094"/>
    </source>
</evidence>
<accession>A0A3P7IN83</accession>
<gene>
    <name evidence="1" type="ORF">SVUK_LOCUS9558</name>
</gene>
<proteinExistence type="predicted"/>
<keyword evidence="2" id="KW-1185">Reference proteome</keyword>
<reference evidence="1 2" key="1">
    <citation type="submission" date="2018-11" db="EMBL/GenBank/DDBJ databases">
        <authorList>
            <consortium name="Pathogen Informatics"/>
        </authorList>
    </citation>
    <scope>NUCLEOTIDE SEQUENCE [LARGE SCALE GENOMIC DNA]</scope>
</reference>
<dbReference type="Proteomes" id="UP000270094">
    <property type="component" value="Unassembled WGS sequence"/>
</dbReference>
<evidence type="ECO:0000313" key="1">
    <source>
        <dbReference type="EMBL" id="VDM74560.1"/>
    </source>
</evidence>
<organism evidence="1 2">
    <name type="scientific">Strongylus vulgaris</name>
    <name type="common">Blood worm</name>
    <dbReference type="NCBI Taxonomy" id="40348"/>
    <lineage>
        <taxon>Eukaryota</taxon>
        <taxon>Metazoa</taxon>
        <taxon>Ecdysozoa</taxon>
        <taxon>Nematoda</taxon>
        <taxon>Chromadorea</taxon>
        <taxon>Rhabditida</taxon>
        <taxon>Rhabditina</taxon>
        <taxon>Rhabditomorpha</taxon>
        <taxon>Strongyloidea</taxon>
        <taxon>Strongylidae</taxon>
        <taxon>Strongylus</taxon>
    </lineage>
</organism>